<evidence type="ECO:0000256" key="1">
    <source>
        <dbReference type="ARBA" id="ARBA00001947"/>
    </source>
</evidence>
<evidence type="ECO:0000313" key="15">
    <source>
        <dbReference type="Proteomes" id="UP000092462"/>
    </source>
</evidence>
<dbReference type="InterPro" id="IPR027291">
    <property type="entry name" value="Glyco_hydro_38_N_sf"/>
</dbReference>
<dbReference type="EMBL" id="AJVK01034564">
    <property type="status" value="NOT_ANNOTATED_CDS"/>
    <property type="molecule type" value="Genomic_DNA"/>
</dbReference>
<comment type="catalytic activity">
    <reaction evidence="12">
        <text>N(4)-{beta-D-GlcNAc-(1-&gt;2)-alpha-D-Man-(1-&gt;3)-[alpha-D-Man-(1-&gt;3)-[alpha-D-Man-(1-&gt;6)]-alpha-D-Man-(1-&gt;6)]-beta-D-Man-(1-&gt;4)-beta-D-GlcNAc-(1-&gt;4)-beta-D-GlcNAc}-L-asparaginyl-[protein] + 2 H2O = 2 alpha-D-mannopyranose + an N(4)-{beta-D-GlcNAc-(1-&gt;2)-alpha-D-Man-(1-&gt;3)-[alpha-D-Man-(1-&gt;6)]-beta-D-Man-(1-&gt;4)-beta-D-GlcNAc-(1-&gt;4)-beta-D-GlcNAc}-L-asparaginyl-[protein]</text>
        <dbReference type="Rhea" id="RHEA:56052"/>
        <dbReference type="Rhea" id="RHEA-COMP:14368"/>
        <dbReference type="Rhea" id="RHEA-COMP:14369"/>
        <dbReference type="ChEBI" id="CHEBI:15377"/>
        <dbReference type="ChEBI" id="CHEBI:28729"/>
        <dbReference type="ChEBI" id="CHEBI:60615"/>
        <dbReference type="ChEBI" id="CHEBI:60625"/>
        <dbReference type="EC" id="3.2.1.114"/>
    </reaction>
</comment>
<dbReference type="InterPro" id="IPR050843">
    <property type="entry name" value="Glycosyl_Hydrlase_38"/>
</dbReference>
<evidence type="ECO:0000256" key="3">
    <source>
        <dbReference type="ARBA" id="ARBA00009792"/>
    </source>
</evidence>
<dbReference type="Gene3D" id="1.20.1270.50">
    <property type="entry name" value="Glycoside hydrolase family 38, central domain"/>
    <property type="match status" value="1"/>
</dbReference>
<dbReference type="SMART" id="SM00872">
    <property type="entry name" value="Alpha-mann_mid"/>
    <property type="match status" value="1"/>
</dbReference>
<protein>
    <recommendedName>
        <fullName evidence="10">mannosyl-oligosaccharide 1,3-1,6-alpha-mannosidase</fullName>
        <ecNumber evidence="10">3.2.1.114</ecNumber>
    </recommendedName>
    <alternativeName>
        <fullName evidence="11">Mannosyl-oligosaccharide 1,3-1,6-alpha-mannosidase</fullName>
    </alternativeName>
</protein>
<evidence type="ECO:0000256" key="11">
    <source>
        <dbReference type="ARBA" id="ARBA00083602"/>
    </source>
</evidence>
<name>A0A1B0DIV6_PHLPP</name>
<keyword evidence="7" id="KW-0862">Zinc</keyword>
<sequence length="585" mass="66878">MTDEANVHIYAMVDQLIEGHQWVKNHLNVTPSVGWSIDPFGHGSTVPFLLSSSDFDGTIIQRIHYAWKQWFAKHQSSDFLWKPQWQERGKDTDLLTHNMPFDIYSIKHSCGPHPFICLNFDFRKIPGEYTEYSIKAQFITNENIAAKADLLIEQYARTASLFPHNVALIPIGDDFRYNKEREFEQQYINYKKLVDYINDHKEKYENTEISFGTPADYFRAVKKRQQKFPSLKGDFFVYSDIFTEGRPAYWSGYYTTRPSYKILSRDLEHNLRSLEILFTIAFNRARQNNNYDALRIFEKNYEKIIHARRNLGLFQHHDAITGTSKANVMRDYGTRIFTSIQDSTKLQQSTIEMLLQKEDHHTEHGFILSELERDSFNKIPRKTPINVTQNKSVEFVVYNSLLQERLEVVLLRTLNPNVRVLNSEKQEMEIQINPVWNITEGADSLTSMYANGNVANRITISEHEYEIMFFRRLQSTLVIAEHNDKVLTPITGNAVTAAQQLGGDVTVLVAGSQCGPVAEAAAKLSGISRVLLADSDAFKGFVPEALTPLVLAAQNQFKFSHIVAGASAFGKSLAPRIAAKLDGTV</sequence>
<feature type="domain" description="Glycoside hydrolase family 38 central" evidence="13">
    <location>
        <begin position="248"/>
        <end position="336"/>
    </location>
</feature>
<dbReference type="GO" id="GO:0000139">
    <property type="term" value="C:Golgi membrane"/>
    <property type="evidence" value="ECO:0007669"/>
    <property type="project" value="TreeGrafter"/>
</dbReference>
<dbReference type="GO" id="GO:0030246">
    <property type="term" value="F:carbohydrate binding"/>
    <property type="evidence" value="ECO:0007669"/>
    <property type="project" value="InterPro"/>
</dbReference>
<dbReference type="SUPFAM" id="SSF52402">
    <property type="entry name" value="Adenine nucleotide alpha hydrolases-like"/>
    <property type="match status" value="1"/>
</dbReference>
<keyword evidence="6" id="KW-0378">Hydrolase</keyword>
<evidence type="ECO:0000256" key="6">
    <source>
        <dbReference type="ARBA" id="ARBA00022801"/>
    </source>
</evidence>
<dbReference type="SUPFAM" id="SSF88713">
    <property type="entry name" value="Glycoside hydrolase/deacetylase"/>
    <property type="match status" value="1"/>
</dbReference>
<dbReference type="PANTHER" id="PTHR11607:SF70">
    <property type="entry name" value="ALPHA-MANNOSIDASE"/>
    <property type="match status" value="1"/>
</dbReference>
<dbReference type="SUPFAM" id="SSF88688">
    <property type="entry name" value="Families 57/38 glycoside transferase middle domain"/>
    <property type="match status" value="1"/>
</dbReference>
<dbReference type="PANTHER" id="PTHR11607">
    <property type="entry name" value="ALPHA-MANNOSIDASE"/>
    <property type="match status" value="1"/>
</dbReference>
<dbReference type="InterPro" id="IPR011330">
    <property type="entry name" value="Glyco_hydro/deAcase_b/a-brl"/>
</dbReference>
<dbReference type="InterPro" id="IPR013780">
    <property type="entry name" value="Glyco_hydro_b"/>
</dbReference>
<evidence type="ECO:0000256" key="9">
    <source>
        <dbReference type="ARBA" id="ARBA00059516"/>
    </source>
</evidence>
<comment type="similarity">
    <text evidence="3">Belongs to the glycosyl hydrolase 38 family.</text>
</comment>
<dbReference type="InterPro" id="IPR037094">
    <property type="entry name" value="Glyco_hydro_38_cen_sf"/>
</dbReference>
<dbReference type="Proteomes" id="UP000092462">
    <property type="component" value="Unassembled WGS sequence"/>
</dbReference>
<dbReference type="Gene3D" id="3.20.110.10">
    <property type="entry name" value="Glycoside hydrolase 38, N terminal domain"/>
    <property type="match status" value="1"/>
</dbReference>
<dbReference type="InterPro" id="IPR033947">
    <property type="entry name" value="ETF_alpha_N"/>
</dbReference>
<dbReference type="InterPro" id="IPR028995">
    <property type="entry name" value="Glyco_hydro_57/38_cen_sf"/>
</dbReference>
<keyword evidence="5" id="KW-0479">Metal-binding</keyword>
<dbReference type="InterPro" id="IPR014729">
    <property type="entry name" value="Rossmann-like_a/b/a_fold"/>
</dbReference>
<comment type="subcellular location">
    <subcellularLocation>
        <location evidence="2">Mitochondrion matrix</location>
    </subcellularLocation>
</comment>
<dbReference type="InterPro" id="IPR011013">
    <property type="entry name" value="Gal_mutarotase_sf_dom"/>
</dbReference>
<dbReference type="EMBL" id="AJVK01034565">
    <property type="status" value="NOT_ANNOTATED_CDS"/>
    <property type="molecule type" value="Genomic_DNA"/>
</dbReference>
<dbReference type="GO" id="GO:0004572">
    <property type="term" value="F:mannosyl-oligosaccharide 1,3-1,6-alpha-mannosidase activity"/>
    <property type="evidence" value="ECO:0007669"/>
    <property type="project" value="UniProtKB-EC"/>
</dbReference>
<evidence type="ECO:0000256" key="2">
    <source>
        <dbReference type="ARBA" id="ARBA00004305"/>
    </source>
</evidence>
<dbReference type="InterPro" id="IPR015341">
    <property type="entry name" value="Glyco_hydro_38_cen"/>
</dbReference>
<dbReference type="Gene3D" id="3.40.50.620">
    <property type="entry name" value="HUPs"/>
    <property type="match status" value="1"/>
</dbReference>
<dbReference type="GO" id="GO:0005759">
    <property type="term" value="C:mitochondrial matrix"/>
    <property type="evidence" value="ECO:0007669"/>
    <property type="project" value="UniProtKB-SubCell"/>
</dbReference>
<dbReference type="GO" id="GO:0006013">
    <property type="term" value="P:mannose metabolic process"/>
    <property type="evidence" value="ECO:0007669"/>
    <property type="project" value="InterPro"/>
</dbReference>
<comment type="subunit">
    <text evidence="4">Homodimer; disulfide-linked.</text>
</comment>
<dbReference type="VEuPathDB" id="VectorBase:PPAPM1_011505"/>
<comment type="cofactor">
    <cofactor evidence="1">
        <name>Zn(2+)</name>
        <dbReference type="ChEBI" id="CHEBI:29105"/>
    </cofactor>
</comment>
<keyword evidence="8" id="KW-0326">Glycosidase</keyword>
<evidence type="ECO:0000256" key="12">
    <source>
        <dbReference type="ARBA" id="ARBA00093232"/>
    </source>
</evidence>
<dbReference type="GO" id="GO:0006491">
    <property type="term" value="P:N-glycan processing"/>
    <property type="evidence" value="ECO:0007669"/>
    <property type="project" value="TreeGrafter"/>
</dbReference>
<dbReference type="CDD" id="cd01715">
    <property type="entry name" value="ETF_alpha"/>
    <property type="match status" value="1"/>
</dbReference>
<dbReference type="EnsemblMetazoa" id="PPAI008093-RA">
    <property type="protein sequence ID" value="PPAI008093-PA"/>
    <property type="gene ID" value="PPAI008093"/>
</dbReference>
<evidence type="ECO:0000256" key="10">
    <source>
        <dbReference type="ARBA" id="ARBA00066412"/>
    </source>
</evidence>
<dbReference type="Gene3D" id="2.60.40.1180">
    <property type="entry name" value="Golgi alpha-mannosidase II"/>
    <property type="match status" value="1"/>
</dbReference>
<dbReference type="FunFam" id="1.20.1270.50:FF:000001">
    <property type="entry name" value="Alpha-mannosidase"/>
    <property type="match status" value="1"/>
</dbReference>
<evidence type="ECO:0000256" key="5">
    <source>
        <dbReference type="ARBA" id="ARBA00022723"/>
    </source>
</evidence>
<evidence type="ECO:0000259" key="13">
    <source>
        <dbReference type="SMART" id="SM00872"/>
    </source>
</evidence>
<proteinExistence type="inferred from homology"/>
<dbReference type="EC" id="3.2.1.114" evidence="10"/>
<dbReference type="Pfam" id="PF09261">
    <property type="entry name" value="Alpha-mann_mid"/>
    <property type="match status" value="1"/>
</dbReference>
<comment type="function">
    <text evidence="9">Catalyzes the first committed step in the biosynthesis of complex N-glycans. It controls conversion of high mannose to complex N-glycans; the final hydrolytic step in the N-glycan maturation pathway.</text>
</comment>
<evidence type="ECO:0000256" key="4">
    <source>
        <dbReference type="ARBA" id="ARBA00011748"/>
    </source>
</evidence>
<reference evidence="14" key="1">
    <citation type="submission" date="2022-08" db="UniProtKB">
        <authorList>
            <consortium name="EnsemblMetazoa"/>
        </authorList>
    </citation>
    <scope>IDENTIFICATION</scope>
    <source>
        <strain evidence="14">Israel</strain>
    </source>
</reference>
<dbReference type="SUPFAM" id="SSF74650">
    <property type="entry name" value="Galactose mutarotase-like"/>
    <property type="match status" value="1"/>
</dbReference>
<dbReference type="Pfam" id="PF01012">
    <property type="entry name" value="ETF"/>
    <property type="match status" value="1"/>
</dbReference>
<evidence type="ECO:0000313" key="14">
    <source>
        <dbReference type="EnsemblMetazoa" id="PPAI008093-PA"/>
    </source>
</evidence>
<dbReference type="VEuPathDB" id="VectorBase:PPAI008093"/>
<dbReference type="InterPro" id="IPR014730">
    <property type="entry name" value="ETF_a/b_N"/>
</dbReference>
<organism evidence="14 15">
    <name type="scientific">Phlebotomus papatasi</name>
    <name type="common">Sandfly</name>
    <dbReference type="NCBI Taxonomy" id="29031"/>
    <lineage>
        <taxon>Eukaryota</taxon>
        <taxon>Metazoa</taxon>
        <taxon>Ecdysozoa</taxon>
        <taxon>Arthropoda</taxon>
        <taxon>Hexapoda</taxon>
        <taxon>Insecta</taxon>
        <taxon>Pterygota</taxon>
        <taxon>Neoptera</taxon>
        <taxon>Endopterygota</taxon>
        <taxon>Diptera</taxon>
        <taxon>Nematocera</taxon>
        <taxon>Psychodoidea</taxon>
        <taxon>Psychodidae</taxon>
        <taxon>Phlebotomus</taxon>
        <taxon>Phlebotomus</taxon>
    </lineage>
</organism>
<evidence type="ECO:0000256" key="7">
    <source>
        <dbReference type="ARBA" id="ARBA00022833"/>
    </source>
</evidence>
<dbReference type="Pfam" id="PF01074">
    <property type="entry name" value="Glyco_hydro_38N"/>
    <property type="match status" value="1"/>
</dbReference>
<dbReference type="AlphaFoldDB" id="A0A1B0DIV6"/>
<dbReference type="InterPro" id="IPR000602">
    <property type="entry name" value="Glyco_hydro_38_N"/>
</dbReference>
<keyword evidence="15" id="KW-1185">Reference proteome</keyword>
<accession>A0A1B0DIV6</accession>
<evidence type="ECO:0000256" key="8">
    <source>
        <dbReference type="ARBA" id="ARBA00023295"/>
    </source>
</evidence>
<dbReference type="GO" id="GO:0046872">
    <property type="term" value="F:metal ion binding"/>
    <property type="evidence" value="ECO:0007669"/>
    <property type="project" value="UniProtKB-KW"/>
</dbReference>